<evidence type="ECO:0000256" key="3">
    <source>
        <dbReference type="ARBA" id="ARBA00022692"/>
    </source>
</evidence>
<keyword evidence="2" id="KW-0813">Transport</keyword>
<feature type="transmembrane region" description="Helical" evidence="6">
    <location>
        <begin position="180"/>
        <end position="200"/>
    </location>
</feature>
<dbReference type="InterPro" id="IPR020846">
    <property type="entry name" value="MFS_dom"/>
</dbReference>
<feature type="transmembrane region" description="Helical" evidence="6">
    <location>
        <begin position="330"/>
        <end position="353"/>
    </location>
</feature>
<accession>A0A3R8JSQ6</accession>
<feature type="transmembrane region" description="Helical" evidence="6">
    <location>
        <begin position="20"/>
        <end position="41"/>
    </location>
</feature>
<dbReference type="GO" id="GO:0022857">
    <property type="term" value="F:transmembrane transporter activity"/>
    <property type="evidence" value="ECO:0007669"/>
    <property type="project" value="InterPro"/>
</dbReference>
<gene>
    <name evidence="8" type="ORF">EBB54_27930</name>
</gene>
<evidence type="ECO:0000256" key="4">
    <source>
        <dbReference type="ARBA" id="ARBA00022989"/>
    </source>
</evidence>
<evidence type="ECO:0000256" key="6">
    <source>
        <dbReference type="SAM" id="Phobius"/>
    </source>
</evidence>
<dbReference type="Proteomes" id="UP000274920">
    <property type="component" value="Unassembled WGS sequence"/>
</dbReference>
<comment type="caution">
    <text evidence="8">The sequence shown here is derived from an EMBL/GenBank/DDBJ whole genome shotgun (WGS) entry which is preliminary data.</text>
</comment>
<keyword evidence="9" id="KW-1185">Reference proteome</keyword>
<dbReference type="CDD" id="cd17353">
    <property type="entry name" value="MFS_OFA_like"/>
    <property type="match status" value="1"/>
</dbReference>
<organism evidence="8 9">
    <name type="scientific">Schaedlerella arabinosiphila</name>
    <dbReference type="NCBI Taxonomy" id="2044587"/>
    <lineage>
        <taxon>Bacteria</taxon>
        <taxon>Bacillati</taxon>
        <taxon>Bacillota</taxon>
        <taxon>Clostridia</taxon>
        <taxon>Lachnospirales</taxon>
        <taxon>Lachnospiraceae</taxon>
        <taxon>Schaedlerella</taxon>
    </lineage>
</organism>
<feature type="transmembrane region" description="Helical" evidence="6">
    <location>
        <begin position="301"/>
        <end position="324"/>
    </location>
</feature>
<keyword evidence="3 6" id="KW-0812">Transmembrane</keyword>
<feature type="transmembrane region" description="Helical" evidence="6">
    <location>
        <begin position="365"/>
        <end position="385"/>
    </location>
</feature>
<reference evidence="8" key="1">
    <citation type="submission" date="2018-10" db="EMBL/GenBank/DDBJ databases">
        <title>Schaedlerella arabinophila gen. nov. sp. nov., isolated from the mouse intestinal tract and comparative analysis with the genome of the closely related altered Schaedler flora strain ASF502.</title>
        <authorList>
            <person name="Miyake S."/>
            <person name="Soh M."/>
            <person name="Seedorf H."/>
        </authorList>
    </citation>
    <scope>NUCLEOTIDE SEQUENCE [LARGE SCALE GENOMIC DNA]</scope>
    <source>
        <strain evidence="8">DSM 106076</strain>
    </source>
</reference>
<feature type="transmembrane region" description="Helical" evidence="6">
    <location>
        <begin position="116"/>
        <end position="134"/>
    </location>
</feature>
<feature type="transmembrane region" description="Helical" evidence="6">
    <location>
        <begin position="146"/>
        <end position="168"/>
    </location>
</feature>
<dbReference type="Gene3D" id="1.20.1250.20">
    <property type="entry name" value="MFS general substrate transporter like domains"/>
    <property type="match status" value="2"/>
</dbReference>
<keyword evidence="5 6" id="KW-0472">Membrane</keyword>
<dbReference type="InterPro" id="IPR036259">
    <property type="entry name" value="MFS_trans_sf"/>
</dbReference>
<feature type="transmembrane region" description="Helical" evidence="6">
    <location>
        <begin position="264"/>
        <end position="289"/>
    </location>
</feature>
<dbReference type="InterPro" id="IPR011701">
    <property type="entry name" value="MFS"/>
</dbReference>
<name>A0A3R8JSQ6_9FIRM</name>
<feature type="transmembrane region" description="Helical" evidence="6">
    <location>
        <begin position="397"/>
        <end position="416"/>
    </location>
</feature>
<comment type="subcellular location">
    <subcellularLocation>
        <location evidence="1">Cell membrane</location>
        <topology evidence="1">Multi-pass membrane protein</topology>
    </subcellularLocation>
</comment>
<dbReference type="RefSeq" id="WP_125129838.1">
    <property type="nucleotide sequence ID" value="NZ_RHJS01000002.1"/>
</dbReference>
<dbReference type="PANTHER" id="PTHR11360:SF317">
    <property type="entry name" value="MAJOR FACILITATOR SUPERFAMILY (MFS) PROFILE DOMAIN-CONTAINING PROTEIN-RELATED"/>
    <property type="match status" value="1"/>
</dbReference>
<evidence type="ECO:0000259" key="7">
    <source>
        <dbReference type="PROSITE" id="PS50850"/>
    </source>
</evidence>
<dbReference type="Pfam" id="PF07690">
    <property type="entry name" value="MFS_1"/>
    <property type="match status" value="1"/>
</dbReference>
<evidence type="ECO:0000256" key="1">
    <source>
        <dbReference type="ARBA" id="ARBA00004651"/>
    </source>
</evidence>
<dbReference type="PROSITE" id="PS50850">
    <property type="entry name" value="MFS"/>
    <property type="match status" value="1"/>
</dbReference>
<dbReference type="InterPro" id="IPR050327">
    <property type="entry name" value="Proton-linked_MCT"/>
</dbReference>
<feature type="transmembrane region" description="Helical" evidence="6">
    <location>
        <begin position="90"/>
        <end position="110"/>
    </location>
</feature>
<protein>
    <submittedName>
        <fullName evidence="8">MFS transporter</fullName>
    </submittedName>
</protein>
<dbReference type="GO" id="GO:0005886">
    <property type="term" value="C:plasma membrane"/>
    <property type="evidence" value="ECO:0007669"/>
    <property type="project" value="UniProtKB-SubCell"/>
</dbReference>
<feature type="transmembrane region" description="Helical" evidence="6">
    <location>
        <begin position="61"/>
        <end position="83"/>
    </location>
</feature>
<dbReference type="SUPFAM" id="SSF103473">
    <property type="entry name" value="MFS general substrate transporter"/>
    <property type="match status" value="1"/>
</dbReference>
<evidence type="ECO:0000313" key="8">
    <source>
        <dbReference type="EMBL" id="RRK34741.1"/>
    </source>
</evidence>
<dbReference type="EMBL" id="RHJS01000002">
    <property type="protein sequence ID" value="RRK34741.1"/>
    <property type="molecule type" value="Genomic_DNA"/>
</dbReference>
<evidence type="ECO:0000256" key="5">
    <source>
        <dbReference type="ARBA" id="ARBA00023136"/>
    </source>
</evidence>
<keyword evidence="4 6" id="KW-1133">Transmembrane helix</keyword>
<dbReference type="AlphaFoldDB" id="A0A3R8JSQ6"/>
<sequence length="423" mass="44427">MEKHKETHSGINYTKRRWLVLLASCVINLCIGALYAWSVFAGPMAAYLSDISGTELTAADLAIVFSVGNGLGFITMIGGGFLNQKIGPKWVIFWGGVLFGLGYVICGFAADTAMLVVGYGLFSGLAMGLAYGCTISNSVKFFPDKAGLVGGIATASYGISSVIIPPIANALIDSLGVNRAFMTMGAAIILVVGVFSQMIVKCPDGFVPDGWTPPAKKEESGAQNTAADMDWKEMLAAPVFYVMLVMLFFGAVLGMMAISQASNIAQSMIGMTPAAAAIVVSILALFNTFGRILAGMVSDRIGCIQTLTGVFVIAIAAMGILYISGNGSAALFYVGICLIGVCFGSFMGVYPSFTAGQFGRKNSSVNYGIMFIGFNIAGLLGPMIVSRVFQQTGDYGNAFLIAMAFAAAGLALSFVYRRFQKAE</sequence>
<feature type="domain" description="Major facilitator superfamily (MFS) profile" evidence="7">
    <location>
        <begin position="16"/>
        <end position="421"/>
    </location>
</feature>
<dbReference type="PANTHER" id="PTHR11360">
    <property type="entry name" value="MONOCARBOXYLATE TRANSPORTER"/>
    <property type="match status" value="1"/>
</dbReference>
<evidence type="ECO:0000313" key="9">
    <source>
        <dbReference type="Proteomes" id="UP000274920"/>
    </source>
</evidence>
<proteinExistence type="predicted"/>
<evidence type="ECO:0000256" key="2">
    <source>
        <dbReference type="ARBA" id="ARBA00022448"/>
    </source>
</evidence>
<feature type="transmembrane region" description="Helical" evidence="6">
    <location>
        <begin position="239"/>
        <end position="258"/>
    </location>
</feature>